<reference evidence="1 2" key="1">
    <citation type="submission" date="2021-06" db="EMBL/GenBank/DDBJ databases">
        <title>Ecological speciation of a Streptomyces species isolated from different habitats and geographic origins.</title>
        <authorList>
            <person name="Wang J."/>
        </authorList>
    </citation>
    <scope>NUCLEOTIDE SEQUENCE [LARGE SCALE GENOMIC DNA]</scope>
    <source>
        <strain evidence="1 2">FXJ8.012</strain>
    </source>
</reference>
<sequence>MRPELEPVFQALLNPPPRTVLHRIHKIPARRAVLQALAVENGPVTHEFLDRFAAAPTVEYLRAALVAARALPVRDEQLVRLGRWLAKTIARVSSAEERRILRNYTHWQPLRRLRRLPAG</sequence>
<dbReference type="EMBL" id="JAHSTP010000031">
    <property type="protein sequence ID" value="MBZ6156479.1"/>
    <property type="molecule type" value="Genomic_DNA"/>
</dbReference>
<dbReference type="Proteomes" id="UP000758701">
    <property type="component" value="Unassembled WGS sequence"/>
</dbReference>
<dbReference type="RefSeq" id="WP_224287957.1">
    <property type="nucleotide sequence ID" value="NZ_JAHSST010000036.1"/>
</dbReference>
<comment type="caution">
    <text evidence="1">The sequence shown here is derived from an EMBL/GenBank/DDBJ whole genome shotgun (WGS) entry which is preliminary data.</text>
</comment>
<name>A0ABS7WEV2_STROV</name>
<protein>
    <submittedName>
        <fullName evidence="1">Uncharacterized protein</fullName>
    </submittedName>
</protein>
<accession>A0ABS7WEV2</accession>
<proteinExistence type="predicted"/>
<organism evidence="1 2">
    <name type="scientific">Streptomyces olivaceus</name>
    <dbReference type="NCBI Taxonomy" id="47716"/>
    <lineage>
        <taxon>Bacteria</taxon>
        <taxon>Bacillati</taxon>
        <taxon>Actinomycetota</taxon>
        <taxon>Actinomycetes</taxon>
        <taxon>Kitasatosporales</taxon>
        <taxon>Streptomycetaceae</taxon>
        <taxon>Streptomyces</taxon>
    </lineage>
</organism>
<keyword evidence="2" id="KW-1185">Reference proteome</keyword>
<evidence type="ECO:0000313" key="2">
    <source>
        <dbReference type="Proteomes" id="UP000758701"/>
    </source>
</evidence>
<evidence type="ECO:0000313" key="1">
    <source>
        <dbReference type="EMBL" id="MBZ6156479.1"/>
    </source>
</evidence>
<gene>
    <name evidence="1" type="ORF">KVH32_35910</name>
</gene>